<dbReference type="GeneID" id="4589282"/>
<dbReference type="EMBL" id="DS027692">
    <property type="protein sequence ID" value="EAW20731.1"/>
    <property type="molecule type" value="Genomic_DNA"/>
</dbReference>
<dbReference type="OrthoDB" id="3434319at2759"/>
<dbReference type="GO" id="GO:0008270">
    <property type="term" value="F:zinc ion binding"/>
    <property type="evidence" value="ECO:0007669"/>
    <property type="project" value="InterPro"/>
</dbReference>
<dbReference type="Proteomes" id="UP000006702">
    <property type="component" value="Unassembled WGS sequence"/>
</dbReference>
<dbReference type="InterPro" id="IPR001138">
    <property type="entry name" value="Zn2Cys6_DnaBD"/>
</dbReference>
<organism evidence="7 8">
    <name type="scientific">Neosartorya fischeri (strain ATCC 1020 / DSM 3700 / CBS 544.65 / FGSC A1164 / JCM 1740 / NRRL 181 / WB 181)</name>
    <name type="common">Aspergillus fischerianus</name>
    <dbReference type="NCBI Taxonomy" id="331117"/>
    <lineage>
        <taxon>Eukaryota</taxon>
        <taxon>Fungi</taxon>
        <taxon>Dikarya</taxon>
        <taxon>Ascomycota</taxon>
        <taxon>Pezizomycotina</taxon>
        <taxon>Eurotiomycetes</taxon>
        <taxon>Eurotiomycetidae</taxon>
        <taxon>Eurotiales</taxon>
        <taxon>Aspergillaceae</taxon>
        <taxon>Aspergillus</taxon>
        <taxon>Aspergillus subgen. Fumigati</taxon>
    </lineage>
</organism>
<feature type="region of interest" description="Disordered" evidence="5">
    <location>
        <begin position="49"/>
        <end position="104"/>
    </location>
</feature>
<accession>A1D8M0</accession>
<dbReference type="HOGENOM" id="CLU_041815_2_0_1"/>
<dbReference type="PROSITE" id="PS00463">
    <property type="entry name" value="ZN2_CY6_FUNGAL_1"/>
    <property type="match status" value="1"/>
</dbReference>
<proteinExistence type="predicted"/>
<dbReference type="KEGG" id="nfi:NFIA_112550"/>
<dbReference type="InterPro" id="IPR036864">
    <property type="entry name" value="Zn2-C6_fun-type_DNA-bd_sf"/>
</dbReference>
<evidence type="ECO:0000256" key="3">
    <source>
        <dbReference type="ARBA" id="ARBA00023163"/>
    </source>
</evidence>
<evidence type="ECO:0000256" key="4">
    <source>
        <dbReference type="ARBA" id="ARBA00023242"/>
    </source>
</evidence>
<evidence type="ECO:0000256" key="5">
    <source>
        <dbReference type="SAM" id="MobiDB-lite"/>
    </source>
</evidence>
<dbReference type="eggNOG" id="ENOG502SIFR">
    <property type="taxonomic scope" value="Eukaryota"/>
</dbReference>
<dbReference type="RefSeq" id="XP_001262628.1">
    <property type="nucleotide sequence ID" value="XM_001262627.1"/>
</dbReference>
<evidence type="ECO:0000256" key="2">
    <source>
        <dbReference type="ARBA" id="ARBA00023125"/>
    </source>
</evidence>
<reference evidence="8" key="1">
    <citation type="journal article" date="2008" name="PLoS Genet.">
        <title>Genomic islands in the pathogenic filamentous fungus Aspergillus fumigatus.</title>
        <authorList>
            <person name="Fedorova N.D."/>
            <person name="Khaldi N."/>
            <person name="Joardar V.S."/>
            <person name="Maiti R."/>
            <person name="Amedeo P."/>
            <person name="Anderson M.J."/>
            <person name="Crabtree J."/>
            <person name="Silva J.C."/>
            <person name="Badger J.H."/>
            <person name="Albarraq A."/>
            <person name="Angiuoli S."/>
            <person name="Bussey H."/>
            <person name="Bowyer P."/>
            <person name="Cotty P.J."/>
            <person name="Dyer P.S."/>
            <person name="Egan A."/>
            <person name="Galens K."/>
            <person name="Fraser-Liggett C.M."/>
            <person name="Haas B.J."/>
            <person name="Inman J.M."/>
            <person name="Kent R."/>
            <person name="Lemieux S."/>
            <person name="Malavazi I."/>
            <person name="Orvis J."/>
            <person name="Roemer T."/>
            <person name="Ronning C.M."/>
            <person name="Sundaram J.P."/>
            <person name="Sutton G."/>
            <person name="Turner G."/>
            <person name="Venter J.C."/>
            <person name="White O.R."/>
            <person name="Whitty B.R."/>
            <person name="Youngman P."/>
            <person name="Wolfe K.H."/>
            <person name="Goldman G.H."/>
            <person name="Wortman J.R."/>
            <person name="Jiang B."/>
            <person name="Denning D.W."/>
            <person name="Nierman W.C."/>
        </authorList>
    </citation>
    <scope>NUCLEOTIDE SEQUENCE [LARGE SCALE GENOMIC DNA]</scope>
    <source>
        <strain evidence="8">ATCC 1020 / DSM 3700 / CBS 544.65 / FGSC A1164 / JCM 1740 / NRRL 181 / WB 181</strain>
    </source>
</reference>
<evidence type="ECO:0000259" key="6">
    <source>
        <dbReference type="PROSITE" id="PS50048"/>
    </source>
</evidence>
<dbReference type="SUPFAM" id="SSF57701">
    <property type="entry name" value="Zn2/Cys6 DNA-binding domain"/>
    <property type="match status" value="1"/>
</dbReference>
<dbReference type="Gene3D" id="4.10.240.10">
    <property type="entry name" value="Zn(2)-C6 fungal-type DNA-binding domain"/>
    <property type="match status" value="1"/>
</dbReference>
<dbReference type="SMART" id="SM00066">
    <property type="entry name" value="GAL4"/>
    <property type="match status" value="1"/>
</dbReference>
<dbReference type="AlphaFoldDB" id="A1D8M0"/>
<dbReference type="GO" id="GO:0003677">
    <property type="term" value="F:DNA binding"/>
    <property type="evidence" value="ECO:0007669"/>
    <property type="project" value="UniProtKB-KW"/>
</dbReference>
<dbReference type="Pfam" id="PF00172">
    <property type="entry name" value="Zn_clus"/>
    <property type="match status" value="1"/>
</dbReference>
<name>A1D8M0_NEOFI</name>
<sequence>MGATSIHPSQRRFSCELCRKHKSRCTRIQESAAKCARCTTLGAACTIGQQRKVGRPKRAAVSAPDAPKTPGLKSRPSVKEPPSSIFERQSRLNPHGKSQGTPSFLEVYDWPGVSRMVSPAATPTPAPSRVTAADDAFSPAPIGSTTGMPSFYDDSLTGKVGHLFDRDVLLPDFDSTFDFTDTGVHLLDPAAITINCAPDTLPVLGRGSPAGDIESSDAIAKLSKINIDLHIRITATERYKAILDLNSILYRESPLFIHNYTLAEFMLNTSEVFLQILQRLCSSQNPFTVPLQSANNNRHDPTSAFSLTYPFAAAQPLLAPLSLTVTSIFSQLIALYELFLEHLTARIARLAIDPIATIPGITFGGLPLENPCMQGLLFCNVTVHRLEGMERALGISGMPEGGTLGLLSARQIDVLWSELDGRIGITPCSGATRLARVKRLLGKVAIIFKKLSLSR</sequence>
<keyword evidence="3" id="KW-0804">Transcription</keyword>
<keyword evidence="8" id="KW-1185">Reference proteome</keyword>
<feature type="domain" description="Zn(2)-C6 fungal-type" evidence="6">
    <location>
        <begin position="14"/>
        <end position="47"/>
    </location>
</feature>
<dbReference type="GO" id="GO:0000981">
    <property type="term" value="F:DNA-binding transcription factor activity, RNA polymerase II-specific"/>
    <property type="evidence" value="ECO:0007669"/>
    <property type="project" value="InterPro"/>
</dbReference>
<dbReference type="VEuPathDB" id="FungiDB:NFIA_112550"/>
<protein>
    <submittedName>
        <fullName evidence="7">C6 zinc finger domain protein</fullName>
    </submittedName>
</protein>
<keyword evidence="1" id="KW-0805">Transcription regulation</keyword>
<evidence type="ECO:0000313" key="7">
    <source>
        <dbReference type="EMBL" id="EAW20731.1"/>
    </source>
</evidence>
<evidence type="ECO:0000256" key="1">
    <source>
        <dbReference type="ARBA" id="ARBA00023015"/>
    </source>
</evidence>
<gene>
    <name evidence="7" type="ORF">NFIA_112550</name>
</gene>
<evidence type="ECO:0000313" key="8">
    <source>
        <dbReference type="Proteomes" id="UP000006702"/>
    </source>
</evidence>
<keyword evidence="2" id="KW-0238">DNA-binding</keyword>
<dbReference type="PROSITE" id="PS50048">
    <property type="entry name" value="ZN2_CY6_FUNGAL_2"/>
    <property type="match status" value="1"/>
</dbReference>
<keyword evidence="4" id="KW-0539">Nucleus</keyword>
<dbReference type="OMA" id="CMQGMLF"/>